<reference evidence="2" key="1">
    <citation type="submission" date="2018-05" db="EMBL/GenBank/DDBJ databases">
        <authorList>
            <person name="Lanie J.A."/>
            <person name="Ng W.-L."/>
            <person name="Kazmierczak K.M."/>
            <person name="Andrzejewski T.M."/>
            <person name="Davidsen T.M."/>
            <person name="Wayne K.J."/>
            <person name="Tettelin H."/>
            <person name="Glass J.I."/>
            <person name="Rusch D."/>
            <person name="Podicherti R."/>
            <person name="Tsui H.-C.T."/>
            <person name="Winkler M.E."/>
        </authorList>
    </citation>
    <scope>NUCLEOTIDE SEQUENCE</scope>
</reference>
<dbReference type="InterPro" id="IPR020471">
    <property type="entry name" value="AKR"/>
</dbReference>
<dbReference type="CDD" id="cd19097">
    <property type="entry name" value="AKR_unchar"/>
    <property type="match status" value="1"/>
</dbReference>
<dbReference type="SUPFAM" id="SSF51430">
    <property type="entry name" value="NAD(P)-linked oxidoreductase"/>
    <property type="match status" value="1"/>
</dbReference>
<dbReference type="Pfam" id="PF00248">
    <property type="entry name" value="Aldo_ket_red"/>
    <property type="match status" value="1"/>
</dbReference>
<proteinExistence type="predicted"/>
<accession>A0A382IXY8</accession>
<dbReference type="InterPro" id="IPR023210">
    <property type="entry name" value="NADP_OxRdtase_dom"/>
</dbReference>
<dbReference type="PANTHER" id="PTHR42686">
    <property type="entry name" value="GH17980P-RELATED"/>
    <property type="match status" value="1"/>
</dbReference>
<protein>
    <recommendedName>
        <fullName evidence="1">NADP-dependent oxidoreductase domain-containing protein</fullName>
    </recommendedName>
</protein>
<evidence type="ECO:0000313" key="2">
    <source>
        <dbReference type="EMBL" id="SVC03997.1"/>
    </source>
</evidence>
<gene>
    <name evidence="2" type="ORF">METZ01_LOCUS256851</name>
</gene>
<dbReference type="PANTHER" id="PTHR42686:SF1">
    <property type="entry name" value="GH17980P-RELATED"/>
    <property type="match status" value="1"/>
</dbReference>
<name>A0A382IXY8_9ZZZZ</name>
<feature type="domain" description="NADP-dependent oxidoreductase" evidence="1">
    <location>
        <begin position="3"/>
        <end position="147"/>
    </location>
</feature>
<evidence type="ECO:0000259" key="1">
    <source>
        <dbReference type="Pfam" id="PF00248"/>
    </source>
</evidence>
<dbReference type="InterPro" id="IPR036812">
    <property type="entry name" value="NAD(P)_OxRdtase_dom_sf"/>
</dbReference>
<dbReference type="GO" id="GO:0005829">
    <property type="term" value="C:cytosol"/>
    <property type="evidence" value="ECO:0007669"/>
    <property type="project" value="TreeGrafter"/>
</dbReference>
<sequence>MNRLALGTVQFGLPYGVANKIGKVSLPESKAMLEFAKNNGVDMIDTAISYGDSEQSLGALGTDSFRLVTKLPGMPDNQIDIDAWVDLQLRKSFLRLGVDNIYGLLFHGTNQLLSQNGSKLYEAILKFKENGMVKKLGVSIYSPKELES</sequence>
<dbReference type="EMBL" id="UINC01070109">
    <property type="protein sequence ID" value="SVC03997.1"/>
    <property type="molecule type" value="Genomic_DNA"/>
</dbReference>
<organism evidence="2">
    <name type="scientific">marine metagenome</name>
    <dbReference type="NCBI Taxonomy" id="408172"/>
    <lineage>
        <taxon>unclassified sequences</taxon>
        <taxon>metagenomes</taxon>
        <taxon>ecological metagenomes</taxon>
    </lineage>
</organism>
<feature type="non-terminal residue" evidence="2">
    <location>
        <position position="148"/>
    </location>
</feature>
<dbReference type="GO" id="GO:0016491">
    <property type="term" value="F:oxidoreductase activity"/>
    <property type="evidence" value="ECO:0007669"/>
    <property type="project" value="InterPro"/>
</dbReference>
<dbReference type="AlphaFoldDB" id="A0A382IXY8"/>
<dbReference type="Gene3D" id="3.20.20.100">
    <property type="entry name" value="NADP-dependent oxidoreductase domain"/>
    <property type="match status" value="1"/>
</dbReference>